<reference evidence="3" key="1">
    <citation type="journal article" date="2013" name="Nature">
        <title>Draft genome of the wheat A-genome progenitor Triticum urartu.</title>
        <authorList>
            <person name="Ling H.Q."/>
            <person name="Zhao S."/>
            <person name="Liu D."/>
            <person name="Wang J."/>
            <person name="Sun H."/>
            <person name="Zhang C."/>
            <person name="Fan H."/>
            <person name="Li D."/>
            <person name="Dong L."/>
            <person name="Tao Y."/>
            <person name="Gao C."/>
            <person name="Wu H."/>
            <person name="Li Y."/>
            <person name="Cui Y."/>
            <person name="Guo X."/>
            <person name="Zheng S."/>
            <person name="Wang B."/>
            <person name="Yu K."/>
            <person name="Liang Q."/>
            <person name="Yang W."/>
            <person name="Lou X."/>
            <person name="Chen J."/>
            <person name="Feng M."/>
            <person name="Jian J."/>
            <person name="Zhang X."/>
            <person name="Luo G."/>
            <person name="Jiang Y."/>
            <person name="Liu J."/>
            <person name="Wang Z."/>
            <person name="Sha Y."/>
            <person name="Zhang B."/>
            <person name="Wu H."/>
            <person name="Tang D."/>
            <person name="Shen Q."/>
            <person name="Xue P."/>
            <person name="Zou S."/>
            <person name="Wang X."/>
            <person name="Liu X."/>
            <person name="Wang F."/>
            <person name="Yang Y."/>
            <person name="An X."/>
            <person name="Dong Z."/>
            <person name="Zhang K."/>
            <person name="Zhang X."/>
            <person name="Luo M.C."/>
            <person name="Dvorak J."/>
            <person name="Tong Y."/>
            <person name="Wang J."/>
            <person name="Yang H."/>
            <person name="Li Z."/>
            <person name="Wang D."/>
            <person name="Zhang A."/>
            <person name="Wang J."/>
        </authorList>
    </citation>
    <scope>NUCLEOTIDE SEQUENCE</scope>
    <source>
        <strain evidence="3">cv. G1812</strain>
    </source>
</reference>
<protein>
    <submittedName>
        <fullName evidence="2">Uncharacterized protein</fullName>
    </submittedName>
</protein>
<organism evidence="2 3">
    <name type="scientific">Triticum urartu</name>
    <name type="common">Red wild einkorn</name>
    <name type="synonym">Crithodium urartu</name>
    <dbReference type="NCBI Taxonomy" id="4572"/>
    <lineage>
        <taxon>Eukaryota</taxon>
        <taxon>Viridiplantae</taxon>
        <taxon>Streptophyta</taxon>
        <taxon>Embryophyta</taxon>
        <taxon>Tracheophyta</taxon>
        <taxon>Spermatophyta</taxon>
        <taxon>Magnoliopsida</taxon>
        <taxon>Liliopsida</taxon>
        <taxon>Poales</taxon>
        <taxon>Poaceae</taxon>
        <taxon>BOP clade</taxon>
        <taxon>Pooideae</taxon>
        <taxon>Triticodae</taxon>
        <taxon>Triticeae</taxon>
        <taxon>Triticinae</taxon>
        <taxon>Triticum</taxon>
    </lineage>
</organism>
<proteinExistence type="predicted"/>
<name>A0A8R7UK60_TRIUA</name>
<evidence type="ECO:0000256" key="1">
    <source>
        <dbReference type="SAM" id="MobiDB-lite"/>
    </source>
</evidence>
<reference evidence="2" key="2">
    <citation type="submission" date="2018-03" db="EMBL/GenBank/DDBJ databases">
        <title>The Triticum urartu genome reveals the dynamic nature of wheat genome evolution.</title>
        <authorList>
            <person name="Ling H."/>
            <person name="Ma B."/>
            <person name="Shi X."/>
            <person name="Liu H."/>
            <person name="Dong L."/>
            <person name="Sun H."/>
            <person name="Cao Y."/>
            <person name="Gao Q."/>
            <person name="Zheng S."/>
            <person name="Li Y."/>
            <person name="Yu Y."/>
            <person name="Du H."/>
            <person name="Qi M."/>
            <person name="Li Y."/>
            <person name="Yu H."/>
            <person name="Cui Y."/>
            <person name="Wang N."/>
            <person name="Chen C."/>
            <person name="Wu H."/>
            <person name="Zhao Y."/>
            <person name="Zhang J."/>
            <person name="Li Y."/>
            <person name="Zhou W."/>
            <person name="Zhang B."/>
            <person name="Hu W."/>
            <person name="Eijk M."/>
            <person name="Tang J."/>
            <person name="Witsenboer H."/>
            <person name="Zhao S."/>
            <person name="Li Z."/>
            <person name="Zhang A."/>
            <person name="Wang D."/>
            <person name="Liang C."/>
        </authorList>
    </citation>
    <scope>NUCLEOTIDE SEQUENCE [LARGE SCALE GENOMIC DNA]</scope>
    <source>
        <strain evidence="2">cv. G1812</strain>
    </source>
</reference>
<dbReference type="Gramene" id="TuG1812G0500004656.01.T01">
    <property type="protein sequence ID" value="TuG1812G0500004656.01.T01"/>
    <property type="gene ID" value="TuG1812G0500004656.01"/>
</dbReference>
<dbReference type="Proteomes" id="UP000015106">
    <property type="component" value="Chromosome 5"/>
</dbReference>
<dbReference type="AlphaFoldDB" id="A0A8R7UK60"/>
<feature type="region of interest" description="Disordered" evidence="1">
    <location>
        <begin position="1"/>
        <end position="88"/>
    </location>
</feature>
<evidence type="ECO:0000313" key="3">
    <source>
        <dbReference type="Proteomes" id="UP000015106"/>
    </source>
</evidence>
<sequence length="294" mass="32128">MTMEPPDPPRKRTLPCEEGDGSGKNKKARSSTRGGESDEGDGSQGHRTAPGAAAPLGVASEDSEMPPYAKRKRKRVLANDCSGGGPSMRRSRRTLVLVPEYLAVAGQVVPAQPPSLLAESAVLRGRVVKCTWSCHQILHLGLRSYGLVDRTGMASLLTAAWTGEADRRFYAWLLSRFSWEDMRFTFPDGEYRYFSPRSIVRTLGLKNSGRQVSMVKLPAKHRQNLTLRIRTILGIETRSHARDGGLTIGAVHDAITRMMASGIGNYHPRAFEMAYSLLAAGTCVGPKQSYSSIP</sequence>
<evidence type="ECO:0000313" key="2">
    <source>
        <dbReference type="EnsemblPlants" id="TuG1812G0500004656.01.T01"/>
    </source>
</evidence>
<reference evidence="2" key="3">
    <citation type="submission" date="2022-06" db="UniProtKB">
        <authorList>
            <consortium name="EnsemblPlants"/>
        </authorList>
    </citation>
    <scope>IDENTIFICATION</scope>
</reference>
<accession>A0A8R7UK60</accession>
<keyword evidence="3" id="KW-1185">Reference proteome</keyword>
<dbReference type="EnsemblPlants" id="TuG1812G0500004656.01.T01">
    <property type="protein sequence ID" value="TuG1812G0500004656.01.T01"/>
    <property type="gene ID" value="TuG1812G0500004656.01"/>
</dbReference>